<protein>
    <submittedName>
        <fullName evidence="6">Polysaccharide biosynthesis protein</fullName>
    </submittedName>
</protein>
<name>A0ABX4XB10_VIBAL</name>
<evidence type="ECO:0000256" key="5">
    <source>
        <dbReference type="ARBA" id="ARBA00023136"/>
    </source>
</evidence>
<dbReference type="EMBL" id="LOSN02000001">
    <property type="protein sequence ID" value="PNP25706.1"/>
    <property type="molecule type" value="Genomic_DNA"/>
</dbReference>
<comment type="subcellular location">
    <subcellularLocation>
        <location evidence="1">Endoplasmic reticulum membrane</location>
        <topology evidence="1">Single-pass membrane protein</topology>
    </subcellularLocation>
</comment>
<keyword evidence="5" id="KW-0472">Membrane</keyword>
<keyword evidence="7" id="KW-1185">Reference proteome</keyword>
<comment type="caution">
    <text evidence="6">The sequence shown here is derived from an EMBL/GenBank/DDBJ whole genome shotgun (WGS) entry which is preliminary data.</text>
</comment>
<gene>
    <name evidence="6" type="ORF">AL553_004280</name>
</gene>
<dbReference type="PANTHER" id="PTHR12154:SF4">
    <property type="entry name" value="UDP-N-ACETYLGLUCOSAMINE TRANSFERASE SUBUNIT ALG14 HOMOLOG"/>
    <property type="match status" value="1"/>
</dbReference>
<dbReference type="InterPro" id="IPR013969">
    <property type="entry name" value="Oligosacch_biosynth_Alg14"/>
</dbReference>
<dbReference type="PANTHER" id="PTHR12154">
    <property type="entry name" value="GLYCOSYL TRANSFERASE-RELATED"/>
    <property type="match status" value="1"/>
</dbReference>
<sequence>MEKKGRVIVCFGKGGHEAQALRLVKKLKERDDRLKFFAFTDSENISVDIFDKCYLATEVRDKYDAKLMNMINASIKNIKISWYLVRKNNTTGIISCGPGIAVIPALVFRLFGKKVIHIETWSRFTTKSMAGALMYYLSTDFYIQNESLSELYPRAKYCGRL</sequence>
<dbReference type="Pfam" id="PF08660">
    <property type="entry name" value="Alg14"/>
    <property type="match status" value="1"/>
</dbReference>
<evidence type="ECO:0000256" key="3">
    <source>
        <dbReference type="ARBA" id="ARBA00022824"/>
    </source>
</evidence>
<evidence type="ECO:0000256" key="1">
    <source>
        <dbReference type="ARBA" id="ARBA00004389"/>
    </source>
</evidence>
<keyword evidence="4" id="KW-1133">Transmembrane helix</keyword>
<evidence type="ECO:0000256" key="4">
    <source>
        <dbReference type="ARBA" id="ARBA00022989"/>
    </source>
</evidence>
<proteinExistence type="predicted"/>
<dbReference type="RefSeq" id="WP_021707614.1">
    <property type="nucleotide sequence ID" value="NZ_CP014045.1"/>
</dbReference>
<evidence type="ECO:0000313" key="7">
    <source>
        <dbReference type="Proteomes" id="UP000054316"/>
    </source>
</evidence>
<keyword evidence="3" id="KW-0256">Endoplasmic reticulum</keyword>
<organism evidence="6 7">
    <name type="scientific">Vibrio alginolyticus</name>
    <dbReference type="NCBI Taxonomy" id="663"/>
    <lineage>
        <taxon>Bacteria</taxon>
        <taxon>Pseudomonadati</taxon>
        <taxon>Pseudomonadota</taxon>
        <taxon>Gammaproteobacteria</taxon>
        <taxon>Vibrionales</taxon>
        <taxon>Vibrionaceae</taxon>
        <taxon>Vibrio</taxon>
    </lineage>
</organism>
<reference evidence="6" key="1">
    <citation type="submission" date="2017-12" db="EMBL/GenBank/DDBJ databases">
        <title>FDA dAtabase for Regulatory Grade micrObial Sequences (FDA-ARGOS): Supporting development and validation of Infectious Disease Dx tests.</title>
        <authorList>
            <person name="Hoffmann M."/>
            <person name="Allard M."/>
            <person name="Evans P."/>
            <person name="Brown E."/>
            <person name="Tallon L.J."/>
            <person name="Sadzewicz L."/>
            <person name="Sengamalay N."/>
            <person name="Ott S."/>
            <person name="Godinez A."/>
            <person name="Nagaraj S."/>
            <person name="Vavikolanu K."/>
            <person name="Aluvathingal J."/>
            <person name="Nadendla S."/>
            <person name="Hobson J."/>
            <person name="Sichtig H."/>
        </authorList>
    </citation>
    <scope>NUCLEOTIDE SEQUENCE [LARGE SCALE GENOMIC DNA]</scope>
    <source>
        <strain evidence="6">FDAARGOS_97</strain>
    </source>
</reference>
<keyword evidence="2" id="KW-0812">Transmembrane</keyword>
<evidence type="ECO:0000313" key="6">
    <source>
        <dbReference type="EMBL" id="PNP25706.1"/>
    </source>
</evidence>
<accession>A0ABX4XB10</accession>
<dbReference type="NCBIfam" id="NF041549">
    <property type="entry name" value="PssD"/>
    <property type="match status" value="1"/>
</dbReference>
<dbReference type="Proteomes" id="UP000054316">
    <property type="component" value="Unassembled WGS sequence"/>
</dbReference>
<evidence type="ECO:0000256" key="2">
    <source>
        <dbReference type="ARBA" id="ARBA00022692"/>
    </source>
</evidence>
<dbReference type="Gene3D" id="3.40.50.2000">
    <property type="entry name" value="Glycogen Phosphorylase B"/>
    <property type="match status" value="1"/>
</dbReference>